<evidence type="ECO:0000256" key="5">
    <source>
        <dbReference type="PROSITE-ProRule" id="PRU10141"/>
    </source>
</evidence>
<protein>
    <submittedName>
        <fullName evidence="8">Tetratricopeptide repeat protein</fullName>
    </submittedName>
</protein>
<dbReference type="Pfam" id="PF00069">
    <property type="entry name" value="Pkinase"/>
    <property type="match status" value="1"/>
</dbReference>
<evidence type="ECO:0000256" key="4">
    <source>
        <dbReference type="ARBA" id="ARBA00022840"/>
    </source>
</evidence>
<dbReference type="CDD" id="cd14014">
    <property type="entry name" value="STKc_PknB_like"/>
    <property type="match status" value="1"/>
</dbReference>
<feature type="domain" description="Protein kinase" evidence="7">
    <location>
        <begin position="75"/>
        <end position="352"/>
    </location>
</feature>
<dbReference type="PROSITE" id="PS50011">
    <property type="entry name" value="PROTEIN_KINASE_DOM"/>
    <property type="match status" value="1"/>
</dbReference>
<evidence type="ECO:0000313" key="9">
    <source>
        <dbReference type="Proteomes" id="UP001611383"/>
    </source>
</evidence>
<dbReference type="PANTHER" id="PTHR43289:SF6">
    <property type="entry name" value="SERINE_THREONINE-PROTEIN KINASE NEKL-3"/>
    <property type="match status" value="1"/>
</dbReference>
<dbReference type="Gene3D" id="3.30.200.20">
    <property type="entry name" value="Phosphorylase Kinase, domain 1"/>
    <property type="match status" value="1"/>
</dbReference>
<feature type="compositionally biased region" description="Polar residues" evidence="6">
    <location>
        <begin position="238"/>
        <end position="248"/>
    </location>
</feature>
<evidence type="ECO:0000313" key="8">
    <source>
        <dbReference type="EMBL" id="WNG50867.1"/>
    </source>
</evidence>
<dbReference type="InterPro" id="IPR017441">
    <property type="entry name" value="Protein_kinase_ATP_BS"/>
</dbReference>
<dbReference type="EMBL" id="CP043494">
    <property type="protein sequence ID" value="WNG50867.1"/>
    <property type="molecule type" value="Genomic_DNA"/>
</dbReference>
<dbReference type="InterPro" id="IPR011009">
    <property type="entry name" value="Kinase-like_dom_sf"/>
</dbReference>
<evidence type="ECO:0000256" key="6">
    <source>
        <dbReference type="SAM" id="MobiDB-lite"/>
    </source>
</evidence>
<dbReference type="RefSeq" id="WP_395810471.1">
    <property type="nucleotide sequence ID" value="NZ_CP043494.1"/>
</dbReference>
<dbReference type="Gene3D" id="1.25.40.10">
    <property type="entry name" value="Tetratricopeptide repeat domain"/>
    <property type="match status" value="3"/>
</dbReference>
<evidence type="ECO:0000256" key="3">
    <source>
        <dbReference type="ARBA" id="ARBA00022777"/>
    </source>
</evidence>
<dbReference type="InterPro" id="IPR008271">
    <property type="entry name" value="Ser/Thr_kinase_AS"/>
</dbReference>
<keyword evidence="9" id="KW-1185">Reference proteome</keyword>
<keyword evidence="3" id="KW-0418">Kinase</keyword>
<dbReference type="SUPFAM" id="SSF56112">
    <property type="entry name" value="Protein kinase-like (PK-like)"/>
    <property type="match status" value="1"/>
</dbReference>
<dbReference type="InterPro" id="IPR011990">
    <property type="entry name" value="TPR-like_helical_dom_sf"/>
</dbReference>
<dbReference type="PROSITE" id="PS00108">
    <property type="entry name" value="PROTEIN_KINASE_ST"/>
    <property type="match status" value="1"/>
</dbReference>
<dbReference type="Proteomes" id="UP001611383">
    <property type="component" value="Chromosome"/>
</dbReference>
<evidence type="ECO:0000256" key="1">
    <source>
        <dbReference type="ARBA" id="ARBA00022679"/>
    </source>
</evidence>
<name>A0ABY9X649_9BACT</name>
<evidence type="ECO:0000256" key="2">
    <source>
        <dbReference type="ARBA" id="ARBA00022741"/>
    </source>
</evidence>
<gene>
    <name evidence="8" type="ORF">F0U60_47140</name>
</gene>
<reference evidence="8 9" key="1">
    <citation type="submission" date="2019-08" db="EMBL/GenBank/DDBJ databases">
        <title>Archangium and Cystobacter genomes.</title>
        <authorList>
            <person name="Chen I.-C.K."/>
            <person name="Wielgoss S."/>
        </authorList>
    </citation>
    <scope>NUCLEOTIDE SEQUENCE [LARGE SCALE GENOMIC DNA]</scope>
    <source>
        <strain evidence="8 9">Cbm 6</strain>
    </source>
</reference>
<feature type="region of interest" description="Disordered" evidence="6">
    <location>
        <begin position="223"/>
        <end position="248"/>
    </location>
</feature>
<proteinExistence type="predicted"/>
<keyword evidence="1" id="KW-0808">Transferase</keyword>
<dbReference type="SUPFAM" id="SSF48452">
    <property type="entry name" value="TPR-like"/>
    <property type="match status" value="3"/>
</dbReference>
<dbReference type="Pfam" id="PF13424">
    <property type="entry name" value="TPR_12"/>
    <property type="match status" value="2"/>
</dbReference>
<evidence type="ECO:0000259" key="7">
    <source>
        <dbReference type="PROSITE" id="PS50011"/>
    </source>
</evidence>
<keyword evidence="2 5" id="KW-0547">Nucleotide-binding</keyword>
<organism evidence="8 9">
    <name type="scientific">Archangium minus</name>
    <dbReference type="NCBI Taxonomy" id="83450"/>
    <lineage>
        <taxon>Bacteria</taxon>
        <taxon>Pseudomonadati</taxon>
        <taxon>Myxococcota</taxon>
        <taxon>Myxococcia</taxon>
        <taxon>Myxococcales</taxon>
        <taxon>Cystobacterineae</taxon>
        <taxon>Archangiaceae</taxon>
        <taxon>Archangium</taxon>
    </lineage>
</organism>
<dbReference type="PROSITE" id="PS00107">
    <property type="entry name" value="PROTEIN_KINASE_ATP"/>
    <property type="match status" value="1"/>
</dbReference>
<accession>A0ABY9X649</accession>
<dbReference type="InterPro" id="IPR000719">
    <property type="entry name" value="Prot_kinase_dom"/>
</dbReference>
<dbReference type="SMART" id="SM00028">
    <property type="entry name" value="TPR"/>
    <property type="match status" value="7"/>
</dbReference>
<dbReference type="Gene3D" id="1.10.510.10">
    <property type="entry name" value="Transferase(Phosphotransferase) domain 1"/>
    <property type="match status" value="1"/>
</dbReference>
<feature type="binding site" evidence="5">
    <location>
        <position position="104"/>
    </location>
    <ligand>
        <name>ATP</name>
        <dbReference type="ChEBI" id="CHEBI:30616"/>
    </ligand>
</feature>
<keyword evidence="4 5" id="KW-0067">ATP-binding</keyword>
<sequence length="1036" mass="113790">MKTCPQETTLSDFLAGLLSEEHRGHVLAHVEHCADCQWVLAAGDGAPAALVSPSEALADTLSPPLLAPGSSVSRYVVRERLGSGAMGVVYSADDPELGRRVALKVLRPEGHHREELQQRLLREAQSLARLSHPNVVTLYDVGTYGDGIFLAMELVDGSTLAEWMKHPRPWRDVLRVFLDAGRGLAAAHAAGLVHRDFKPANVLLGRDGRVYVTDFGIARLLHQEDGPSPPVSPEAPVTPTNPLTRTGSVLGTPAYLAPELLRGQRADARSDEFSFCVALYEALFGLRPFQGDTLRELADAMQQGQVSPPEREVKVPSWVRRAVLRGLRANPDERFPSMEPLLSALNPPRRMLMRVVAAATAASVLGALAAYGVTQRREVRCEQEVEKLAAAWSPSRRERVRAAFLATGAPYSASAWERVSAALDAYADQWRTLRTEACLAAGRDTSNATAWQTAACLDTRLWQLAATTEVLEKADVLTVQNAPQLTASLEGLAGCRDSPGLSSRPQPPDDLRPRVDAARHKLAQARAHIVARRYPDALAVTSALLEELKGLDYKPLTAEVLLTHGTSLGENDKPKEAEDFTYQALWAAEAGRDDETVARAWLELIWVVGELLSRPADAEKLVRHAQAAVERLGRERFPDITTELHLRLASLRDRQEKLAEAEQEALQGLEFSRRRNGPDSLRTASLLHVLGRIRFTQHRYKESLESHLQALEMNKRLLGPDNPALIVSYDRVASAYSRLGRRAESIDIQRRALALQEAAPVPENTVLAGLLLNLAVDLRAQGQLEEAKPLLERARTLFEGARGPNHFMVVQTIVEQAMVYGDAGQHDKTIALTTEALERIQRSMGPETPRATFPLMIRGYANLFSAHYPQARRDLLDALKRMEKSQGPDGAGAVSVLLPLAEVALETRAPKEALEHCERARKLTEKADGLESEEGASVLTCTGEAYLALGATDKAVPLLERAWHILNQEGKHGDPLVVSKTAFVLARALMETRPSPDRARALAMAEEARTRLESVGVRGQMDLQKVLAWQRREGKR</sequence>
<dbReference type="InterPro" id="IPR019734">
    <property type="entry name" value="TPR_rpt"/>
</dbReference>
<dbReference type="PANTHER" id="PTHR43289">
    <property type="entry name" value="MITOGEN-ACTIVATED PROTEIN KINASE KINASE KINASE 20-RELATED"/>
    <property type="match status" value="1"/>
</dbReference>